<dbReference type="KEGG" id="vg:26516613"/>
<proteinExistence type="predicted"/>
<reference evidence="1 2" key="1">
    <citation type="submission" date="2014-11" db="EMBL/GenBank/DDBJ databases">
        <authorList>
            <person name="Fedida A."/>
            <person name="Lindell D."/>
        </authorList>
    </citation>
    <scope>NUCLEOTIDE SEQUENCE [LARGE SCALE GENOMIC DNA]</scope>
</reference>
<organism evidence="1 2">
    <name type="scientific">Cyanophage P-TIM40</name>
    <dbReference type="NCBI Taxonomy" id="1589733"/>
    <lineage>
        <taxon>Viruses</taxon>
        <taxon>Duplodnaviria</taxon>
        <taxon>Heunggongvirae</taxon>
        <taxon>Uroviricota</taxon>
        <taxon>Caudoviricetes</taxon>
        <taxon>Pantevenvirales</taxon>
        <taxon>Kyanoviridae</taxon>
        <taxon>Libanvirus</taxon>
        <taxon>Libanvirus ptim40</taxon>
    </lineage>
</organism>
<sequence length="106" mass="12093">MEDQLAIINSHLDLNVSTYSEHVYVSEDYVENDHGIQLSAFTITEDLSGEHVGDYNAYKYRVNARKQLDNGVFIYTKIGGYDTVCECKEFIEKYINEAITQTILAS</sequence>
<dbReference type="RefSeq" id="YP_009188143.1">
    <property type="nucleotide sequence ID" value="NC_028663.1"/>
</dbReference>
<evidence type="ECO:0000313" key="2">
    <source>
        <dbReference type="Proteomes" id="UP000032135"/>
    </source>
</evidence>
<dbReference type="Proteomes" id="UP000032135">
    <property type="component" value="Segment"/>
</dbReference>
<name>A0A0C5AMV8_9CAUD</name>
<dbReference type="GeneID" id="26516613"/>
<protein>
    <submittedName>
        <fullName evidence="1">Uncharacterized protein</fullName>
    </submittedName>
</protein>
<keyword evidence="2" id="KW-1185">Reference proteome</keyword>
<gene>
    <name evidence="1" type="ORF">PTIM40_68</name>
</gene>
<accession>A0A0C5AMV8</accession>
<evidence type="ECO:0000313" key="1">
    <source>
        <dbReference type="EMBL" id="AJK27495.1"/>
    </source>
</evidence>
<dbReference type="OrthoDB" id="37834at10239"/>
<dbReference type="EMBL" id="KP211958">
    <property type="protein sequence ID" value="AJK27495.1"/>
    <property type="molecule type" value="Genomic_DNA"/>
</dbReference>